<keyword evidence="2" id="KW-1185">Reference proteome</keyword>
<dbReference type="Proteomes" id="UP001553843">
    <property type="component" value="Unassembled WGS sequence"/>
</dbReference>
<sequence>MPALGSSPPSMVFFAPDSPAPFPLGEDLVFCVGDFTRRLSA</sequence>
<comment type="caution">
    <text evidence="1">The sequence shown here is derived from an EMBL/GenBank/DDBJ whole genome shotgun (WGS) entry which is preliminary data.</text>
</comment>
<proteinExistence type="predicted"/>
<dbReference type="RefSeq" id="WP_359774543.1">
    <property type="nucleotide sequence ID" value="NZ_JBEYRR010000002.1"/>
</dbReference>
<protein>
    <submittedName>
        <fullName evidence="1">Uncharacterized protein</fullName>
    </submittedName>
</protein>
<organism evidence="1 2">
    <name type="scientific">Streptomyces huasconensis</name>
    <dbReference type="NCBI Taxonomy" id="1854574"/>
    <lineage>
        <taxon>Bacteria</taxon>
        <taxon>Bacillati</taxon>
        <taxon>Actinomycetota</taxon>
        <taxon>Actinomycetes</taxon>
        <taxon>Kitasatosporales</taxon>
        <taxon>Streptomycetaceae</taxon>
        <taxon>Streptomyces</taxon>
    </lineage>
</organism>
<evidence type="ECO:0000313" key="1">
    <source>
        <dbReference type="EMBL" id="MEW2365755.1"/>
    </source>
</evidence>
<reference evidence="1 2" key="1">
    <citation type="submission" date="2024-06" db="EMBL/GenBank/DDBJ databases">
        <title>The Natural Products Discovery Center: Release of the First 8490 Sequenced Strains for Exploring Actinobacteria Biosynthetic Diversity.</title>
        <authorList>
            <person name="Kalkreuter E."/>
            <person name="Kautsar S.A."/>
            <person name="Yang D."/>
            <person name="Bader C.D."/>
            <person name="Teijaro C.N."/>
            <person name="Fluegel L."/>
            <person name="Davis C.M."/>
            <person name="Simpson J.R."/>
            <person name="Lauterbach L."/>
            <person name="Steele A.D."/>
            <person name="Gui C."/>
            <person name="Meng S."/>
            <person name="Li G."/>
            <person name="Viehrig K."/>
            <person name="Ye F."/>
            <person name="Su P."/>
            <person name="Kiefer A.F."/>
            <person name="Nichols A."/>
            <person name="Cepeda A.J."/>
            <person name="Yan W."/>
            <person name="Fan B."/>
            <person name="Jiang Y."/>
            <person name="Adhikari A."/>
            <person name="Zheng C.-J."/>
            <person name="Schuster L."/>
            <person name="Cowan T.M."/>
            <person name="Smanski M.J."/>
            <person name="Chevrette M.G."/>
            <person name="De Carvalho L.P.S."/>
            <person name="Shen B."/>
        </authorList>
    </citation>
    <scope>NUCLEOTIDE SEQUENCE [LARGE SCALE GENOMIC DNA]</scope>
    <source>
        <strain evidence="1 2">NPDC047833</strain>
    </source>
</reference>
<evidence type="ECO:0000313" key="2">
    <source>
        <dbReference type="Proteomes" id="UP001553843"/>
    </source>
</evidence>
<gene>
    <name evidence="1" type="ORF">AB0887_27870</name>
</gene>
<accession>A0ABV3M2K9</accession>
<dbReference type="EMBL" id="JBEYRS010000013">
    <property type="protein sequence ID" value="MEW2365755.1"/>
    <property type="molecule type" value="Genomic_DNA"/>
</dbReference>
<name>A0ABV3M2K9_9ACTN</name>